<reference evidence="1 2" key="1">
    <citation type="submission" date="2023-03" db="EMBL/GenBank/DDBJ databases">
        <title>Bacillus Genome Sequencing.</title>
        <authorList>
            <person name="Dunlap C."/>
        </authorList>
    </citation>
    <scope>NUCLEOTIDE SEQUENCE [LARGE SCALE GENOMIC DNA]</scope>
    <source>
        <strain evidence="1 2">B-23453</strain>
    </source>
</reference>
<evidence type="ECO:0000313" key="1">
    <source>
        <dbReference type="EMBL" id="MED1203277.1"/>
    </source>
</evidence>
<gene>
    <name evidence="1" type="ORF">P4T90_09315</name>
</gene>
<accession>A0ABU6MF20</accession>
<dbReference type="InterPro" id="IPR032349">
    <property type="entry name" value="DUF4865"/>
</dbReference>
<evidence type="ECO:0000313" key="2">
    <source>
        <dbReference type="Proteomes" id="UP001341444"/>
    </source>
</evidence>
<comment type="caution">
    <text evidence="1">The sequence shown here is derived from an EMBL/GenBank/DDBJ whole genome shotgun (WGS) entry which is preliminary data.</text>
</comment>
<protein>
    <submittedName>
        <fullName evidence="1">DUF4865 family protein</fullName>
    </submittedName>
</protein>
<dbReference type="Pfam" id="PF16157">
    <property type="entry name" value="DUF4865"/>
    <property type="match status" value="1"/>
</dbReference>
<keyword evidence="2" id="KW-1185">Reference proteome</keyword>
<dbReference type="EMBL" id="JARMAB010000012">
    <property type="protein sequence ID" value="MED1203277.1"/>
    <property type="molecule type" value="Genomic_DNA"/>
</dbReference>
<sequence>MIEMQYKIILPRNYDMDIIRKRVQDNGHKTDGFPGLLFKAYLITEANKNGNAYNSYAPLYVWNDTQGMNQFIFEGFYDNILDSFGWQHIQIGIPLSIHLAKDFKKSRYVLENSGDIPESPSLVGAPIKLLENAEESLGRLCLYNPDKWRFSEFYFYEEKPAVAITGHPMYEILHISH</sequence>
<organism evidence="1 2">
    <name type="scientific">Heyndrickxia acidicola</name>
    <dbReference type="NCBI Taxonomy" id="209389"/>
    <lineage>
        <taxon>Bacteria</taxon>
        <taxon>Bacillati</taxon>
        <taxon>Bacillota</taxon>
        <taxon>Bacilli</taxon>
        <taxon>Bacillales</taxon>
        <taxon>Bacillaceae</taxon>
        <taxon>Heyndrickxia</taxon>
    </lineage>
</organism>
<proteinExistence type="predicted"/>
<name>A0ABU6MF20_9BACI</name>
<dbReference type="RefSeq" id="WP_066269157.1">
    <property type="nucleotide sequence ID" value="NZ_JARMAB010000012.1"/>
</dbReference>
<dbReference type="Proteomes" id="UP001341444">
    <property type="component" value="Unassembled WGS sequence"/>
</dbReference>